<reference evidence="2 3" key="1">
    <citation type="submission" date="2022-09" db="EMBL/GenBank/DDBJ databases">
        <authorList>
            <person name="Palmer J.M."/>
        </authorList>
    </citation>
    <scope>NUCLEOTIDE SEQUENCE [LARGE SCALE GENOMIC DNA]</scope>
    <source>
        <strain evidence="2 3">DSM 7382</strain>
    </source>
</reference>
<accession>A0AAW0FSP6</accession>
<gene>
    <name evidence="2" type="ORF">QCA50_016626</name>
</gene>
<feature type="compositionally biased region" description="Polar residues" evidence="1">
    <location>
        <begin position="206"/>
        <end position="222"/>
    </location>
</feature>
<feature type="compositionally biased region" description="Polar residues" evidence="1">
    <location>
        <begin position="234"/>
        <end position="243"/>
    </location>
</feature>
<evidence type="ECO:0000313" key="3">
    <source>
        <dbReference type="Proteomes" id="UP001385951"/>
    </source>
</evidence>
<feature type="region of interest" description="Disordered" evidence="1">
    <location>
        <begin position="26"/>
        <end position="105"/>
    </location>
</feature>
<name>A0AAW0FSP6_9APHY</name>
<proteinExistence type="predicted"/>
<keyword evidence="3" id="KW-1185">Reference proteome</keyword>
<dbReference type="Proteomes" id="UP001385951">
    <property type="component" value="Unassembled WGS sequence"/>
</dbReference>
<dbReference type="EMBL" id="JASBNA010000050">
    <property type="protein sequence ID" value="KAK7680386.1"/>
    <property type="molecule type" value="Genomic_DNA"/>
</dbReference>
<feature type="region of interest" description="Disordered" evidence="1">
    <location>
        <begin position="323"/>
        <end position="346"/>
    </location>
</feature>
<feature type="compositionally biased region" description="Pro residues" evidence="1">
    <location>
        <begin position="37"/>
        <end position="51"/>
    </location>
</feature>
<feature type="region of interest" description="Disordered" evidence="1">
    <location>
        <begin position="186"/>
        <end position="254"/>
    </location>
</feature>
<feature type="compositionally biased region" description="Polar residues" evidence="1">
    <location>
        <begin position="59"/>
        <end position="81"/>
    </location>
</feature>
<organism evidence="2 3">
    <name type="scientific">Cerrena zonata</name>
    <dbReference type="NCBI Taxonomy" id="2478898"/>
    <lineage>
        <taxon>Eukaryota</taxon>
        <taxon>Fungi</taxon>
        <taxon>Dikarya</taxon>
        <taxon>Basidiomycota</taxon>
        <taxon>Agaricomycotina</taxon>
        <taxon>Agaricomycetes</taxon>
        <taxon>Polyporales</taxon>
        <taxon>Cerrenaceae</taxon>
        <taxon>Cerrena</taxon>
    </lineage>
</organism>
<dbReference type="AlphaFoldDB" id="A0AAW0FSP6"/>
<protein>
    <submittedName>
        <fullName evidence="2">Uncharacterized protein</fullName>
    </submittedName>
</protein>
<sequence length="346" mass="37157">MLVDQMRAFEGQLDAQINNAAQYYLTPSSSSSSVPSPDVPLPAVTPAPATAPAPIVTSGEYSQPSGSVQGWASTSQGSQAPSPVVHQAPSTGYQYAEPTQQPPIISATPSLERRTSQPMLFASVQPASQPQPQPYAYDIPMYGGVESDTQTPVASTSQDQMQYQAYSAPPPAQEYQYYHSHPTEAAHHWGTAPSHPGGDTLMYPPENSSYEVGNVDSGNVPQHHQYPTPPISSEYHQYQPTQTHSHGHAHAHAHVHSYPQTPISATPQSQYHPQYYQQPMVAHHPPPPTPSALYPAAAQSGVLPVHSEAPYSLQDAWTSFMQHELPSRGGPNPGPGAGGIQVSQNR</sequence>
<evidence type="ECO:0000313" key="2">
    <source>
        <dbReference type="EMBL" id="KAK7680386.1"/>
    </source>
</evidence>
<feature type="compositionally biased region" description="Basic residues" evidence="1">
    <location>
        <begin position="245"/>
        <end position="254"/>
    </location>
</feature>
<comment type="caution">
    <text evidence="2">The sequence shown here is derived from an EMBL/GenBank/DDBJ whole genome shotgun (WGS) entry which is preliminary data.</text>
</comment>
<evidence type="ECO:0000256" key="1">
    <source>
        <dbReference type="SAM" id="MobiDB-lite"/>
    </source>
</evidence>
<feature type="compositionally biased region" description="Polar residues" evidence="1">
    <location>
        <begin position="88"/>
        <end position="105"/>
    </location>
</feature>
<feature type="compositionally biased region" description="Low complexity" evidence="1">
    <location>
        <begin position="27"/>
        <end position="36"/>
    </location>
</feature>